<comment type="caution">
    <text evidence="10">The sequence shown here is derived from an EMBL/GenBank/DDBJ whole genome shotgun (WGS) entry which is preliminary data.</text>
</comment>
<dbReference type="PANTHER" id="PTHR33711">
    <property type="entry name" value="DIOXYGENASE, PUTATIVE (AFU_ORTHOLOGUE AFUA_2G02910)-RELATED"/>
    <property type="match status" value="1"/>
</dbReference>
<proteinExistence type="inferred from homology"/>
<dbReference type="InterPro" id="IPR039390">
    <property type="entry name" value="1_2-HQD/HQD"/>
</dbReference>
<dbReference type="Pfam" id="PF04444">
    <property type="entry name" value="Dioxygenase_N"/>
    <property type="match status" value="1"/>
</dbReference>
<dbReference type="PROSITE" id="PS00083">
    <property type="entry name" value="INTRADIOL_DIOXYGENAS"/>
    <property type="match status" value="1"/>
</dbReference>
<dbReference type="CDD" id="cd03461">
    <property type="entry name" value="1_2-HQD"/>
    <property type="match status" value="1"/>
</dbReference>
<keyword evidence="8" id="KW-0408">Iron</keyword>
<dbReference type="InterPro" id="IPR000627">
    <property type="entry name" value="Intradiol_dOase_C"/>
</dbReference>
<evidence type="ECO:0000256" key="5">
    <source>
        <dbReference type="ARBA" id="ARBA00022797"/>
    </source>
</evidence>
<evidence type="ECO:0000256" key="3">
    <source>
        <dbReference type="ARBA" id="ARBA00007825"/>
    </source>
</evidence>
<evidence type="ECO:0000256" key="1">
    <source>
        <dbReference type="ARBA" id="ARBA00001965"/>
    </source>
</evidence>
<dbReference type="EMBL" id="SGSQ01000018">
    <property type="protein sequence ID" value="RZG45314.1"/>
    <property type="molecule type" value="Genomic_DNA"/>
</dbReference>
<dbReference type="RefSeq" id="WP_130168646.1">
    <property type="nucleotide sequence ID" value="NZ_SGSQ01000018.1"/>
</dbReference>
<sequence>MRNLNENTITQAVINRNEGTQNERLKEIMVSLVQHLHSFAREVELTEKEWEVGIKFLTDVGQICSEKRQEFILLSDTLGLSTLVIAQNHRKPEGCTEATVFGPFYVSNAPELALGANMSEGVKGTPWFVSGTVKSIDGKIISNAKVEVWQSDDDGFYDVQKDGLDHFEGRAIFNTNEKGEYHFETILPDAYPIPHDGPVGKMLQALNRHPWRPAHLHFMITAKGYERLVTHVFKENSEYLDSDAVFGVRSSLVSEWVQHENGQDPYGNRHNTPFSTLQFNFVLNPIVETKK</sequence>
<comment type="similarity">
    <text evidence="3">Belongs to the intradiol ring-cleavage dioxygenase family.</text>
</comment>
<keyword evidence="6 10" id="KW-0223">Dioxygenase</keyword>
<evidence type="ECO:0000256" key="8">
    <source>
        <dbReference type="ARBA" id="ARBA00023004"/>
    </source>
</evidence>
<dbReference type="InterPro" id="IPR015889">
    <property type="entry name" value="Intradiol_dOase_core"/>
</dbReference>
<feature type="domain" description="Intradiol ring-cleavage dioxygenases" evidence="9">
    <location>
        <begin position="129"/>
        <end position="157"/>
    </location>
</feature>
<evidence type="ECO:0000313" key="10">
    <source>
        <dbReference type="EMBL" id="RZG45314.1"/>
    </source>
</evidence>
<comment type="cofactor">
    <cofactor evidence="1">
        <name>Fe(3+)</name>
        <dbReference type="ChEBI" id="CHEBI:29034"/>
    </cofactor>
</comment>
<dbReference type="Gene3D" id="2.60.130.10">
    <property type="entry name" value="Aromatic compound dioxygenase"/>
    <property type="match status" value="1"/>
</dbReference>
<dbReference type="SUPFAM" id="SSF49482">
    <property type="entry name" value="Aromatic compound dioxygenase"/>
    <property type="match status" value="1"/>
</dbReference>
<keyword evidence="7" id="KW-0560">Oxidoreductase</keyword>
<name>A0A4Q7AHW8_9GAMM</name>
<accession>A0A4Q7AHW8</accession>
<gene>
    <name evidence="10" type="ORF">EXU28_11930</name>
</gene>
<protein>
    <submittedName>
        <fullName evidence="10">Hydroxyquinol 1,2-dioxygenase</fullName>
    </submittedName>
</protein>
<evidence type="ECO:0000256" key="7">
    <source>
        <dbReference type="ARBA" id="ARBA00023002"/>
    </source>
</evidence>
<evidence type="ECO:0000256" key="6">
    <source>
        <dbReference type="ARBA" id="ARBA00022964"/>
    </source>
</evidence>
<evidence type="ECO:0000313" key="11">
    <source>
        <dbReference type="Proteomes" id="UP000293863"/>
    </source>
</evidence>
<dbReference type="AlphaFoldDB" id="A0A4Q7AHW8"/>
<dbReference type="GO" id="GO:0009712">
    <property type="term" value="P:catechol-containing compound metabolic process"/>
    <property type="evidence" value="ECO:0007669"/>
    <property type="project" value="InterPro"/>
</dbReference>
<dbReference type="Proteomes" id="UP000293863">
    <property type="component" value="Unassembled WGS sequence"/>
</dbReference>
<keyword evidence="5" id="KW-0058">Aromatic hydrocarbons catabolism</keyword>
<dbReference type="GO" id="GO:0008199">
    <property type="term" value="F:ferric iron binding"/>
    <property type="evidence" value="ECO:0007669"/>
    <property type="project" value="InterPro"/>
</dbReference>
<organism evidence="10 11">
    <name type="scientific">Acinetobacter wuhouensis</name>
    <dbReference type="NCBI Taxonomy" id="1879050"/>
    <lineage>
        <taxon>Bacteria</taxon>
        <taxon>Pseudomonadati</taxon>
        <taxon>Pseudomonadota</taxon>
        <taxon>Gammaproteobacteria</taxon>
        <taxon>Moraxellales</taxon>
        <taxon>Moraxellaceae</taxon>
        <taxon>Acinetobacter</taxon>
    </lineage>
</organism>
<keyword evidence="11" id="KW-1185">Reference proteome</keyword>
<keyword evidence="4" id="KW-0479">Metal-binding</keyword>
<dbReference type="Pfam" id="PF00775">
    <property type="entry name" value="Dioxygenase_C"/>
    <property type="match status" value="1"/>
</dbReference>
<dbReference type="InterPro" id="IPR007535">
    <property type="entry name" value="Catechol_dOase_N"/>
</dbReference>
<evidence type="ECO:0000256" key="4">
    <source>
        <dbReference type="ARBA" id="ARBA00022723"/>
    </source>
</evidence>
<dbReference type="GO" id="GO:0018576">
    <property type="term" value="F:catechol 1,2-dioxygenase activity"/>
    <property type="evidence" value="ECO:0007669"/>
    <property type="project" value="InterPro"/>
</dbReference>
<comment type="pathway">
    <text evidence="2">Aromatic compound metabolism.</text>
</comment>
<evidence type="ECO:0000256" key="2">
    <source>
        <dbReference type="ARBA" id="ARBA00005211"/>
    </source>
</evidence>
<reference evidence="10 11" key="1">
    <citation type="submission" date="2019-02" db="EMBL/GenBank/DDBJ databases">
        <title>The Batch Genome Submission of Acinetobacter spp. strains.</title>
        <authorList>
            <person name="Qin J."/>
            <person name="Hu Y."/>
            <person name="Ye H."/>
            <person name="Wei L."/>
            <person name="Feng Y."/>
            <person name="Zong Z."/>
        </authorList>
    </citation>
    <scope>NUCLEOTIDE SEQUENCE [LARGE SCALE GENOMIC DNA]</scope>
    <source>
        <strain evidence="10 11">WCHAW060049</strain>
    </source>
</reference>
<dbReference type="InterPro" id="IPR050770">
    <property type="entry name" value="Intradiol_RC_Dioxygenase"/>
</dbReference>
<dbReference type="PANTHER" id="PTHR33711:SF7">
    <property type="entry name" value="INTRADIOL RING-CLEAVAGE DIOXYGENASES DOMAIN-CONTAINING PROTEIN-RELATED"/>
    <property type="match status" value="1"/>
</dbReference>
<evidence type="ECO:0000259" key="9">
    <source>
        <dbReference type="PROSITE" id="PS00083"/>
    </source>
</evidence>